<dbReference type="GO" id="GO:0006424">
    <property type="term" value="P:glutamyl-tRNA aminoacylation"/>
    <property type="evidence" value="ECO:0007669"/>
    <property type="project" value="TreeGrafter"/>
</dbReference>
<keyword evidence="1" id="KW-0436">Ligase</keyword>
<dbReference type="GO" id="GO:0005829">
    <property type="term" value="C:cytosol"/>
    <property type="evidence" value="ECO:0007669"/>
    <property type="project" value="TreeGrafter"/>
</dbReference>
<dbReference type="InterPro" id="IPR050132">
    <property type="entry name" value="Gln/Glu-tRNA_Ligase"/>
</dbReference>
<keyword evidence="4" id="KW-0648">Protein biosynthesis</keyword>
<evidence type="ECO:0000256" key="1">
    <source>
        <dbReference type="ARBA" id="ARBA00022598"/>
    </source>
</evidence>
<dbReference type="Proteomes" id="UP000489600">
    <property type="component" value="Unassembled WGS sequence"/>
</dbReference>
<evidence type="ECO:0000313" key="7">
    <source>
        <dbReference type="EMBL" id="VVB02737.1"/>
    </source>
</evidence>
<gene>
    <name evidence="7" type="ORF">ANE_LOCUS13181</name>
</gene>
<dbReference type="InterPro" id="IPR020058">
    <property type="entry name" value="Glu/Gln-tRNA-synth_Ib_cat-dom"/>
</dbReference>
<keyword evidence="8" id="KW-1185">Reference proteome</keyword>
<comment type="caution">
    <text evidence="7">The sequence shown here is derived from an EMBL/GenBank/DDBJ whole genome shotgun (WGS) entry which is preliminary data.</text>
</comment>
<feature type="domain" description="Glutamyl/glutaminyl-tRNA synthetase class Ib catalytic" evidence="6">
    <location>
        <begin position="2"/>
        <end position="54"/>
    </location>
</feature>
<keyword evidence="3" id="KW-0067">ATP-binding</keyword>
<name>A0A565BM84_9BRAS</name>
<protein>
    <recommendedName>
        <fullName evidence="6">Glutamyl/glutaminyl-tRNA synthetase class Ib catalytic domain-containing protein</fullName>
    </recommendedName>
</protein>
<evidence type="ECO:0000256" key="5">
    <source>
        <dbReference type="ARBA" id="ARBA00023146"/>
    </source>
</evidence>
<evidence type="ECO:0000256" key="3">
    <source>
        <dbReference type="ARBA" id="ARBA00022840"/>
    </source>
</evidence>
<proteinExistence type="predicted"/>
<keyword evidence="2" id="KW-0547">Nucleotide-binding</keyword>
<dbReference type="EMBL" id="CABITT030000004">
    <property type="protein sequence ID" value="VVB02737.1"/>
    <property type="molecule type" value="Genomic_DNA"/>
</dbReference>
<dbReference type="Gene3D" id="3.90.800.10">
    <property type="entry name" value="Glutamyl-tRNA Synthetase, Domain 3"/>
    <property type="match status" value="1"/>
</dbReference>
<evidence type="ECO:0000256" key="2">
    <source>
        <dbReference type="ARBA" id="ARBA00022741"/>
    </source>
</evidence>
<dbReference type="GO" id="GO:0017102">
    <property type="term" value="C:methionyl glutamyl tRNA synthetase complex"/>
    <property type="evidence" value="ECO:0007669"/>
    <property type="project" value="TreeGrafter"/>
</dbReference>
<evidence type="ECO:0000256" key="4">
    <source>
        <dbReference type="ARBA" id="ARBA00022917"/>
    </source>
</evidence>
<dbReference type="GO" id="GO:0004818">
    <property type="term" value="F:glutamate-tRNA ligase activity"/>
    <property type="evidence" value="ECO:0007669"/>
    <property type="project" value="TreeGrafter"/>
</dbReference>
<organism evidence="7 8">
    <name type="scientific">Arabis nemorensis</name>
    <dbReference type="NCBI Taxonomy" id="586526"/>
    <lineage>
        <taxon>Eukaryota</taxon>
        <taxon>Viridiplantae</taxon>
        <taxon>Streptophyta</taxon>
        <taxon>Embryophyta</taxon>
        <taxon>Tracheophyta</taxon>
        <taxon>Spermatophyta</taxon>
        <taxon>Magnoliopsida</taxon>
        <taxon>eudicotyledons</taxon>
        <taxon>Gunneridae</taxon>
        <taxon>Pentapetalae</taxon>
        <taxon>rosids</taxon>
        <taxon>malvids</taxon>
        <taxon>Brassicales</taxon>
        <taxon>Brassicaceae</taxon>
        <taxon>Arabideae</taxon>
        <taxon>Arabis</taxon>
    </lineage>
</organism>
<keyword evidence="5" id="KW-0030">Aminoacyl-tRNA synthetase</keyword>
<evidence type="ECO:0000259" key="6">
    <source>
        <dbReference type="Pfam" id="PF00749"/>
    </source>
</evidence>
<sequence length="76" mass="8959">MAEKFIRQGKAYVDDTDPDLMCKHRIYGVESRCRNQSVDENLKLPRNKKHEDAGVKETTFTKRRFGSIKLMQWPCL</sequence>
<evidence type="ECO:0000313" key="8">
    <source>
        <dbReference type="Proteomes" id="UP000489600"/>
    </source>
</evidence>
<dbReference type="GO" id="GO:0005524">
    <property type="term" value="F:ATP binding"/>
    <property type="evidence" value="ECO:0007669"/>
    <property type="project" value="UniProtKB-KW"/>
</dbReference>
<dbReference type="Pfam" id="PF00749">
    <property type="entry name" value="tRNA-synt_1c"/>
    <property type="match status" value="1"/>
</dbReference>
<dbReference type="AlphaFoldDB" id="A0A565BM84"/>
<reference evidence="7" key="1">
    <citation type="submission" date="2019-07" db="EMBL/GenBank/DDBJ databases">
        <authorList>
            <person name="Dittberner H."/>
        </authorList>
    </citation>
    <scope>NUCLEOTIDE SEQUENCE [LARGE SCALE GENOMIC DNA]</scope>
</reference>
<accession>A0A565BM84</accession>
<dbReference type="PANTHER" id="PTHR43097">
    <property type="entry name" value="GLUTAMINE-TRNA LIGASE"/>
    <property type="match status" value="1"/>
</dbReference>
<dbReference type="PANTHER" id="PTHR43097:SF5">
    <property type="entry name" value="GLUTAMATE--TRNA LIGASE"/>
    <property type="match status" value="1"/>
</dbReference>